<keyword evidence="3" id="KW-1185">Reference proteome</keyword>
<dbReference type="Proteomes" id="UP000321570">
    <property type="component" value="Unassembled WGS sequence"/>
</dbReference>
<sequence length="91" mass="10612">MKLEPRMLNACISRTRRNPNTILRRFTSCCWLSTRTNERRCSTVSRLLLSQLNTHSNTLQHFRARAYSSLQGGKTSPISPRRWDNSEFANI</sequence>
<reference evidence="2 3" key="1">
    <citation type="submission" date="2019-07" db="EMBL/GenBank/DDBJ databases">
        <authorList>
            <person name="Jastrzebski P J."/>
            <person name="Paukszto L."/>
            <person name="Jastrzebski P J."/>
        </authorList>
    </citation>
    <scope>NUCLEOTIDE SEQUENCE [LARGE SCALE GENOMIC DNA]</scope>
    <source>
        <strain evidence="2 3">WMS-il1</strain>
    </source>
</reference>
<accession>A0A564Y6F1</accession>
<dbReference type="EMBL" id="CABIJS010000096">
    <property type="protein sequence ID" value="VUZ42726.1"/>
    <property type="molecule type" value="Genomic_DNA"/>
</dbReference>
<name>A0A564Y6F1_HYMDI</name>
<evidence type="ECO:0000256" key="1">
    <source>
        <dbReference type="SAM" id="MobiDB-lite"/>
    </source>
</evidence>
<protein>
    <submittedName>
        <fullName evidence="2">Uncharacterized protein</fullName>
    </submittedName>
</protein>
<evidence type="ECO:0000313" key="2">
    <source>
        <dbReference type="EMBL" id="VUZ42726.1"/>
    </source>
</evidence>
<evidence type="ECO:0000313" key="3">
    <source>
        <dbReference type="Proteomes" id="UP000321570"/>
    </source>
</evidence>
<proteinExistence type="predicted"/>
<feature type="region of interest" description="Disordered" evidence="1">
    <location>
        <begin position="70"/>
        <end position="91"/>
    </location>
</feature>
<organism evidence="2 3">
    <name type="scientific">Hymenolepis diminuta</name>
    <name type="common">Rat tapeworm</name>
    <dbReference type="NCBI Taxonomy" id="6216"/>
    <lineage>
        <taxon>Eukaryota</taxon>
        <taxon>Metazoa</taxon>
        <taxon>Spiralia</taxon>
        <taxon>Lophotrochozoa</taxon>
        <taxon>Platyhelminthes</taxon>
        <taxon>Cestoda</taxon>
        <taxon>Eucestoda</taxon>
        <taxon>Cyclophyllidea</taxon>
        <taxon>Hymenolepididae</taxon>
        <taxon>Hymenolepis</taxon>
    </lineage>
</organism>
<dbReference type="AlphaFoldDB" id="A0A564Y6F1"/>
<gene>
    <name evidence="2" type="ORF">WMSIL1_LOCUS3288</name>
</gene>